<keyword evidence="1" id="KW-0472">Membrane</keyword>
<keyword evidence="3" id="KW-1185">Reference proteome</keyword>
<name>A0A267MJJ6_9FIRM</name>
<sequence>MGKCEGKKEIIQNTTKVNKRAILLSIIALSTILLMGILKDVGPNYFVRREIFLYLKEMQPIEKEFYNLMDKVMENGIEKGKENEIYLIEIKKILQRAYGKNPNKYTRKNYDLFIKEMEKAKELIDYVHGEGEKDKIKVYMENYNLVGKSRNENLIEIFEKYDISYIDMEGKIIYETK</sequence>
<dbReference type="AlphaFoldDB" id="A0A267MJJ6"/>
<evidence type="ECO:0000256" key="1">
    <source>
        <dbReference type="SAM" id="Phobius"/>
    </source>
</evidence>
<proteinExistence type="predicted"/>
<dbReference type="RefSeq" id="WP_095134019.1">
    <property type="nucleotide sequence ID" value="NZ_NIBG01000010.1"/>
</dbReference>
<organism evidence="2 3">
    <name type="scientific">Anaeromicrobium sediminis</name>
    <dbReference type="NCBI Taxonomy" id="1478221"/>
    <lineage>
        <taxon>Bacteria</taxon>
        <taxon>Bacillati</taxon>
        <taxon>Bacillota</taxon>
        <taxon>Clostridia</taxon>
        <taxon>Peptostreptococcales</taxon>
        <taxon>Thermotaleaceae</taxon>
        <taxon>Anaeromicrobium</taxon>
    </lineage>
</organism>
<keyword evidence="1" id="KW-0812">Transmembrane</keyword>
<dbReference type="Proteomes" id="UP000216024">
    <property type="component" value="Unassembled WGS sequence"/>
</dbReference>
<feature type="transmembrane region" description="Helical" evidence="1">
    <location>
        <begin position="21"/>
        <end position="38"/>
    </location>
</feature>
<gene>
    <name evidence="2" type="ORF">CCE28_12270</name>
</gene>
<comment type="caution">
    <text evidence="2">The sequence shown here is derived from an EMBL/GenBank/DDBJ whole genome shotgun (WGS) entry which is preliminary data.</text>
</comment>
<keyword evidence="1" id="KW-1133">Transmembrane helix</keyword>
<evidence type="ECO:0000313" key="2">
    <source>
        <dbReference type="EMBL" id="PAB58953.1"/>
    </source>
</evidence>
<dbReference type="EMBL" id="NIBG01000010">
    <property type="protein sequence ID" value="PAB58953.1"/>
    <property type="molecule type" value="Genomic_DNA"/>
</dbReference>
<evidence type="ECO:0000313" key="3">
    <source>
        <dbReference type="Proteomes" id="UP000216024"/>
    </source>
</evidence>
<reference evidence="2 3" key="1">
    <citation type="submission" date="2017-06" db="EMBL/GenBank/DDBJ databases">
        <title>Draft genome sequence of anaerobic fermentative bacterium Anaeromicrobium sediminis DY2726D isolated from West Pacific Ocean sediments.</title>
        <authorList>
            <person name="Zeng X."/>
        </authorList>
    </citation>
    <scope>NUCLEOTIDE SEQUENCE [LARGE SCALE GENOMIC DNA]</scope>
    <source>
        <strain evidence="2 3">DY2726D</strain>
    </source>
</reference>
<protein>
    <submittedName>
        <fullName evidence="2">Uncharacterized protein</fullName>
    </submittedName>
</protein>
<accession>A0A267MJJ6</accession>